<name>A0A2H9ZR96_9ASPA</name>
<sequence>MAAYSSPRSPPSTPTATHLPLPLLSFPFLQLIPSRRLHSLTLSISPPAGTTAACRKGRPRRRCAVRLYGEERTLDTQTLIVSVSVLTAVALSLLLGLKGDPVPCDRCAGNGEVLKYSC</sequence>
<keyword evidence="2" id="KW-1185">Reference proteome</keyword>
<organism evidence="1 2">
    <name type="scientific">Apostasia shenzhenica</name>
    <dbReference type="NCBI Taxonomy" id="1088818"/>
    <lineage>
        <taxon>Eukaryota</taxon>
        <taxon>Viridiplantae</taxon>
        <taxon>Streptophyta</taxon>
        <taxon>Embryophyta</taxon>
        <taxon>Tracheophyta</taxon>
        <taxon>Spermatophyta</taxon>
        <taxon>Magnoliopsida</taxon>
        <taxon>Liliopsida</taxon>
        <taxon>Asparagales</taxon>
        <taxon>Orchidaceae</taxon>
        <taxon>Apostasioideae</taxon>
        <taxon>Apostasia</taxon>
    </lineage>
</organism>
<reference evidence="1 2" key="1">
    <citation type="journal article" date="2017" name="Nature">
        <title>The Apostasia genome and the evolution of orchids.</title>
        <authorList>
            <person name="Zhang G.Q."/>
            <person name="Liu K.W."/>
            <person name="Li Z."/>
            <person name="Lohaus R."/>
            <person name="Hsiao Y.Y."/>
            <person name="Niu S.C."/>
            <person name="Wang J.Y."/>
            <person name="Lin Y.C."/>
            <person name="Xu Q."/>
            <person name="Chen L.J."/>
            <person name="Yoshida K."/>
            <person name="Fujiwara S."/>
            <person name="Wang Z.W."/>
            <person name="Zhang Y.Q."/>
            <person name="Mitsuda N."/>
            <person name="Wang M."/>
            <person name="Liu G.H."/>
            <person name="Pecoraro L."/>
            <person name="Huang H.X."/>
            <person name="Xiao X.J."/>
            <person name="Lin M."/>
            <person name="Wu X.Y."/>
            <person name="Wu W.L."/>
            <person name="Chen Y.Y."/>
            <person name="Chang S.B."/>
            <person name="Sakamoto S."/>
            <person name="Ohme-Takagi M."/>
            <person name="Yagi M."/>
            <person name="Zeng S.J."/>
            <person name="Shen C.Y."/>
            <person name="Yeh C.M."/>
            <person name="Luo Y.B."/>
            <person name="Tsai W.C."/>
            <person name="Van de Peer Y."/>
            <person name="Liu Z.J."/>
        </authorList>
    </citation>
    <scope>NUCLEOTIDE SEQUENCE [LARGE SCALE GENOMIC DNA]</scope>
    <source>
        <strain evidence="2">cv. Shenzhen</strain>
        <tissue evidence="1">Stem</tissue>
    </source>
</reference>
<dbReference type="EMBL" id="KZ454794">
    <property type="protein sequence ID" value="PKA45812.1"/>
    <property type="molecule type" value="Genomic_DNA"/>
</dbReference>
<evidence type="ECO:0000313" key="1">
    <source>
        <dbReference type="EMBL" id="PKA45812.1"/>
    </source>
</evidence>
<dbReference type="AlphaFoldDB" id="A0A2H9ZR96"/>
<dbReference type="STRING" id="1088818.A0A2H9ZR96"/>
<accession>A0A2H9ZR96</accession>
<proteinExistence type="predicted"/>
<gene>
    <name evidence="1" type="ORF">AXF42_Ash018363</name>
</gene>
<protein>
    <submittedName>
        <fullName evidence="1">Uncharacterized protein</fullName>
    </submittedName>
</protein>
<evidence type="ECO:0000313" key="2">
    <source>
        <dbReference type="Proteomes" id="UP000236161"/>
    </source>
</evidence>
<dbReference type="Proteomes" id="UP000236161">
    <property type="component" value="Unassembled WGS sequence"/>
</dbReference>
<dbReference type="OrthoDB" id="542764at2759"/>